<comment type="caution">
    <text evidence="2">The sequence shown here is derived from an EMBL/GenBank/DDBJ whole genome shotgun (WGS) entry which is preliminary data.</text>
</comment>
<evidence type="ECO:0000259" key="1">
    <source>
        <dbReference type="Pfam" id="PF12728"/>
    </source>
</evidence>
<dbReference type="Gene3D" id="1.10.1660.10">
    <property type="match status" value="1"/>
</dbReference>
<feature type="domain" description="Helix-turn-helix" evidence="1">
    <location>
        <begin position="8"/>
        <end position="58"/>
    </location>
</feature>
<evidence type="ECO:0000313" key="3">
    <source>
        <dbReference type="Proteomes" id="UP000244066"/>
    </source>
</evidence>
<dbReference type="AlphaFoldDB" id="A0A2R7Y5A6"/>
<sequence>MSENYEELLKPKDVARIFNISTKTLWEWQRKGIIKAVKLPTGKLRYPKSEVERLWRQLRVTESQ</sequence>
<name>A0A2R7Y5A6_9ARCH</name>
<dbReference type="Pfam" id="PF12728">
    <property type="entry name" value="HTH_17"/>
    <property type="match status" value="1"/>
</dbReference>
<proteinExistence type="predicted"/>
<dbReference type="InterPro" id="IPR009061">
    <property type="entry name" value="DNA-bd_dom_put_sf"/>
</dbReference>
<accession>A0A2R7Y5A6</accession>
<gene>
    <name evidence="2" type="ORF">B9J98_03540</name>
</gene>
<reference evidence="2 3" key="1">
    <citation type="submission" date="2017-04" db="EMBL/GenBank/DDBJ databases">
        <title>Draft Aigarchaeota genome from a New Zealand hot spring.</title>
        <authorList>
            <person name="Reysenbach A.-L."/>
            <person name="Donaho J.A."/>
            <person name="Gerhart J."/>
            <person name="Kelley J.F."/>
            <person name="Kouba K."/>
            <person name="Podar M."/>
            <person name="Stott M."/>
        </authorList>
    </citation>
    <scope>NUCLEOTIDE SEQUENCE [LARGE SCALE GENOMIC DNA]</scope>
    <source>
        <strain evidence="2">NZ13_MG1</strain>
    </source>
</reference>
<dbReference type="Proteomes" id="UP000244066">
    <property type="component" value="Unassembled WGS sequence"/>
</dbReference>
<dbReference type="SUPFAM" id="SSF46955">
    <property type="entry name" value="Putative DNA-binding domain"/>
    <property type="match status" value="1"/>
</dbReference>
<protein>
    <recommendedName>
        <fullName evidence="1">Helix-turn-helix domain-containing protein</fullName>
    </recommendedName>
</protein>
<evidence type="ECO:0000313" key="2">
    <source>
        <dbReference type="EMBL" id="PUA32663.1"/>
    </source>
</evidence>
<dbReference type="InterPro" id="IPR041657">
    <property type="entry name" value="HTH_17"/>
</dbReference>
<dbReference type="EMBL" id="NDWU01000007">
    <property type="protein sequence ID" value="PUA32663.1"/>
    <property type="molecule type" value="Genomic_DNA"/>
</dbReference>
<organism evidence="2 3">
    <name type="scientific">Candidatus Terraquivivens tikiterensis</name>
    <dbReference type="NCBI Taxonomy" id="1980982"/>
    <lineage>
        <taxon>Archaea</taxon>
        <taxon>Nitrososphaerota</taxon>
        <taxon>Candidatus Wolframiiraptoraceae</taxon>
        <taxon>Candidatus Terraquivivens</taxon>
    </lineage>
</organism>